<sequence length="288" mass="32935">MEKKTDLDRALEGDINAFHALFAEFKDQLKSYLYRLVADRNDAEDLAQDAFVKAFDKISTFQQKSSLKTWVFSIATRLAYDFLRNRPRWSGDVMDKVKERCCENGNKSEFLYNASLNSAYGEFDISEHINFCFTCISKTIPLEQQVTLMLKDVYEFQVKEVAMIIGKTVPAVKHILRFARQTMIDVFDNRCALVNKNGACHQCSELNGWFNPKQNQQEALMKLNLTQAPANASKEQLLALRQTLVKAVDPLQAKGTDLHEAFMKLHRLVEGEINEAWPDPAVGVLQDR</sequence>
<dbReference type="PANTHER" id="PTHR43133">
    <property type="entry name" value="RNA POLYMERASE ECF-TYPE SIGMA FACTO"/>
    <property type="match status" value="1"/>
</dbReference>
<evidence type="ECO:0000256" key="1">
    <source>
        <dbReference type="ARBA" id="ARBA00010641"/>
    </source>
</evidence>
<dbReference type="RefSeq" id="WP_346760018.1">
    <property type="nucleotide sequence ID" value="NZ_JAUJEB010000005.1"/>
</dbReference>
<dbReference type="NCBIfam" id="TIGR02937">
    <property type="entry name" value="sigma70-ECF"/>
    <property type="match status" value="1"/>
</dbReference>
<dbReference type="InterPro" id="IPR039425">
    <property type="entry name" value="RNA_pol_sigma-70-like"/>
</dbReference>
<evidence type="ECO:0000256" key="5">
    <source>
        <dbReference type="ARBA" id="ARBA00023163"/>
    </source>
</evidence>
<dbReference type="InterPro" id="IPR014284">
    <property type="entry name" value="RNA_pol_sigma-70_dom"/>
</dbReference>
<comment type="caution">
    <text evidence="7">The sequence shown here is derived from an EMBL/GenBank/DDBJ whole genome shotgun (WGS) entry which is preliminary data.</text>
</comment>
<dbReference type="Proteomes" id="UP001172083">
    <property type="component" value="Unassembled WGS sequence"/>
</dbReference>
<protein>
    <submittedName>
        <fullName evidence="7">RNA polymerase sigma factor</fullName>
    </submittedName>
</protein>
<keyword evidence="4" id="KW-0238">DNA-binding</keyword>
<gene>
    <name evidence="7" type="ORF">QQ020_21545</name>
</gene>
<dbReference type="EMBL" id="JAUJEB010000005">
    <property type="protein sequence ID" value="MDN5214679.1"/>
    <property type="molecule type" value="Genomic_DNA"/>
</dbReference>
<dbReference type="SUPFAM" id="SSF88659">
    <property type="entry name" value="Sigma3 and sigma4 domains of RNA polymerase sigma factors"/>
    <property type="match status" value="1"/>
</dbReference>
<dbReference type="PANTHER" id="PTHR43133:SF8">
    <property type="entry name" value="RNA POLYMERASE SIGMA FACTOR HI_1459-RELATED"/>
    <property type="match status" value="1"/>
</dbReference>
<evidence type="ECO:0000313" key="8">
    <source>
        <dbReference type="Proteomes" id="UP001172083"/>
    </source>
</evidence>
<keyword evidence="5" id="KW-0804">Transcription</keyword>
<evidence type="ECO:0000256" key="2">
    <source>
        <dbReference type="ARBA" id="ARBA00023015"/>
    </source>
</evidence>
<feature type="domain" description="RNA polymerase sigma-70 region 2" evidence="6">
    <location>
        <begin position="21"/>
        <end position="86"/>
    </location>
</feature>
<evidence type="ECO:0000256" key="4">
    <source>
        <dbReference type="ARBA" id="ARBA00023125"/>
    </source>
</evidence>
<proteinExistence type="inferred from homology"/>
<comment type="similarity">
    <text evidence="1">Belongs to the sigma-70 factor family. ECF subfamily.</text>
</comment>
<dbReference type="InterPro" id="IPR013324">
    <property type="entry name" value="RNA_pol_sigma_r3/r4-like"/>
</dbReference>
<evidence type="ECO:0000256" key="3">
    <source>
        <dbReference type="ARBA" id="ARBA00023082"/>
    </source>
</evidence>
<organism evidence="7 8">
    <name type="scientific">Agaribacillus aureus</name>
    <dbReference type="NCBI Taxonomy" id="3051825"/>
    <lineage>
        <taxon>Bacteria</taxon>
        <taxon>Pseudomonadati</taxon>
        <taxon>Bacteroidota</taxon>
        <taxon>Cytophagia</taxon>
        <taxon>Cytophagales</taxon>
        <taxon>Splendidivirgaceae</taxon>
        <taxon>Agaribacillus</taxon>
    </lineage>
</organism>
<name>A0ABT8LA90_9BACT</name>
<dbReference type="InterPro" id="IPR007627">
    <property type="entry name" value="RNA_pol_sigma70_r2"/>
</dbReference>
<evidence type="ECO:0000259" key="6">
    <source>
        <dbReference type="Pfam" id="PF04542"/>
    </source>
</evidence>
<dbReference type="Pfam" id="PF04542">
    <property type="entry name" value="Sigma70_r2"/>
    <property type="match status" value="1"/>
</dbReference>
<dbReference type="SUPFAM" id="SSF88946">
    <property type="entry name" value="Sigma2 domain of RNA polymerase sigma factors"/>
    <property type="match status" value="1"/>
</dbReference>
<accession>A0ABT8LA90</accession>
<keyword evidence="3" id="KW-0731">Sigma factor</keyword>
<evidence type="ECO:0000313" key="7">
    <source>
        <dbReference type="EMBL" id="MDN5214679.1"/>
    </source>
</evidence>
<keyword evidence="2" id="KW-0805">Transcription regulation</keyword>
<dbReference type="Gene3D" id="1.10.1740.10">
    <property type="match status" value="1"/>
</dbReference>
<reference evidence="7" key="1">
    <citation type="submission" date="2023-06" db="EMBL/GenBank/DDBJ databases">
        <title>Genomic of Agaribacillus aureum.</title>
        <authorList>
            <person name="Wang G."/>
        </authorList>
    </citation>
    <scope>NUCLEOTIDE SEQUENCE</scope>
    <source>
        <strain evidence="7">BMA12</strain>
    </source>
</reference>
<dbReference type="InterPro" id="IPR013325">
    <property type="entry name" value="RNA_pol_sigma_r2"/>
</dbReference>
<keyword evidence="8" id="KW-1185">Reference proteome</keyword>